<dbReference type="PROSITE" id="PS50893">
    <property type="entry name" value="ABC_TRANSPORTER_2"/>
    <property type="match status" value="1"/>
</dbReference>
<dbReference type="InterPro" id="IPR032823">
    <property type="entry name" value="BCA_ABC_TP_C"/>
</dbReference>
<dbReference type="CDD" id="cd03219">
    <property type="entry name" value="ABC_Mj1267_LivG_branched"/>
    <property type="match status" value="1"/>
</dbReference>
<dbReference type="NCBIfam" id="TIGR03411">
    <property type="entry name" value="urea_trans_UrtD"/>
    <property type="match status" value="1"/>
</dbReference>
<dbReference type="GO" id="GO:0005524">
    <property type="term" value="F:ATP binding"/>
    <property type="evidence" value="ECO:0007669"/>
    <property type="project" value="UniProtKB-KW"/>
</dbReference>
<dbReference type="GO" id="GO:0016887">
    <property type="term" value="F:ATP hydrolysis activity"/>
    <property type="evidence" value="ECO:0007669"/>
    <property type="project" value="InterPro"/>
</dbReference>
<keyword evidence="3" id="KW-0067">ATP-binding</keyword>
<feature type="compositionally biased region" description="Basic residues" evidence="4">
    <location>
        <begin position="47"/>
        <end position="57"/>
    </location>
</feature>
<dbReference type="Pfam" id="PF00005">
    <property type="entry name" value="ABC_tran"/>
    <property type="match status" value="1"/>
</dbReference>
<dbReference type="KEGG" id="scu:SCE1572_33610"/>
<feature type="domain" description="ABC transporter" evidence="5">
    <location>
        <begin position="87"/>
        <end position="333"/>
    </location>
</feature>
<reference evidence="6 7" key="1">
    <citation type="journal article" date="2013" name="Sci. Rep.">
        <title>Extraordinary expansion of a Sorangium cellulosum genome from an alkaline milieu.</title>
        <authorList>
            <person name="Han K."/>
            <person name="Li Z.F."/>
            <person name="Peng R."/>
            <person name="Zhu L.P."/>
            <person name="Zhou T."/>
            <person name="Wang L.G."/>
            <person name="Li S.G."/>
            <person name="Zhang X.B."/>
            <person name="Hu W."/>
            <person name="Wu Z.H."/>
            <person name="Qin N."/>
            <person name="Li Y.Z."/>
        </authorList>
    </citation>
    <scope>NUCLEOTIDE SEQUENCE [LARGE SCALE GENOMIC DNA]</scope>
    <source>
        <strain evidence="6 7">So0157-2</strain>
    </source>
</reference>
<organism evidence="6 7">
    <name type="scientific">Sorangium cellulosum So0157-2</name>
    <dbReference type="NCBI Taxonomy" id="1254432"/>
    <lineage>
        <taxon>Bacteria</taxon>
        <taxon>Pseudomonadati</taxon>
        <taxon>Myxococcota</taxon>
        <taxon>Polyangia</taxon>
        <taxon>Polyangiales</taxon>
        <taxon>Polyangiaceae</taxon>
        <taxon>Sorangium</taxon>
    </lineage>
</organism>
<dbReference type="EMBL" id="CP003969">
    <property type="protein sequence ID" value="AGP38996.1"/>
    <property type="molecule type" value="Genomic_DNA"/>
</dbReference>
<dbReference type="InterPro" id="IPR003593">
    <property type="entry name" value="AAA+_ATPase"/>
</dbReference>
<dbReference type="InterPro" id="IPR051120">
    <property type="entry name" value="ABC_AA/LPS_Transport"/>
</dbReference>
<feature type="compositionally biased region" description="Basic and acidic residues" evidence="4">
    <location>
        <begin position="1"/>
        <end position="10"/>
    </location>
</feature>
<proteinExistence type="predicted"/>
<accession>S4Y3H8</accession>
<dbReference type="PATRIC" id="fig|1254432.3.peg.7630"/>
<evidence type="ECO:0000259" key="5">
    <source>
        <dbReference type="PROSITE" id="PS50893"/>
    </source>
</evidence>
<dbReference type="SMART" id="SM00382">
    <property type="entry name" value="AAA"/>
    <property type="match status" value="1"/>
</dbReference>
<dbReference type="InterPro" id="IPR003439">
    <property type="entry name" value="ABC_transporter-like_ATP-bd"/>
</dbReference>
<evidence type="ECO:0000256" key="4">
    <source>
        <dbReference type="SAM" id="MobiDB-lite"/>
    </source>
</evidence>
<dbReference type="InterPro" id="IPR017781">
    <property type="entry name" value="ABC_transptr_urea_ATP-bd_UrtD"/>
</dbReference>
<dbReference type="STRING" id="1254432.SCE1572_33610"/>
<dbReference type="Proteomes" id="UP000014803">
    <property type="component" value="Chromosome"/>
</dbReference>
<name>S4Y3H8_SORCE</name>
<evidence type="ECO:0000256" key="3">
    <source>
        <dbReference type="ARBA" id="ARBA00022840"/>
    </source>
</evidence>
<dbReference type="InterPro" id="IPR027417">
    <property type="entry name" value="P-loop_NTPase"/>
</dbReference>
<dbReference type="Pfam" id="PF12399">
    <property type="entry name" value="BCA_ABC_TP_C"/>
    <property type="match status" value="1"/>
</dbReference>
<gene>
    <name evidence="6" type="ORF">SCE1572_33610</name>
</gene>
<sequence length="353" mass="38689">MSGDERESGQRSDGMSRGNIVEVQQVTVARRRARVRPPSTGRWASARWRRAPRRPRRPGAEGEEADMSGDERESGQRSDGMSRGNIVEVQQVTVSFDGFKVLDGLDFSIQRGELRFLIGPNGAGKTTLLDILTGKTKPSSGRVVFHGGGESGREAVEAHRLAEHALVRLGIGRKFQTPAVFGSLTVLENLEAAMGFRESAPGLLRGLSAEQEKEIAGALDRIGLRRRADVRAAVLAHGERQWLEIGMLLVQQPKLLLLDEPVAGMTRRERDRTGELVQEIAKERSVLVVEHDMEFVRRYASTVTVLHAGRRLCEGPVEEVQRDAKVVEVYLGRAHDAGGARGGARAAVAAEER</sequence>
<keyword evidence="1" id="KW-0813">Transport</keyword>
<protein>
    <recommendedName>
        <fullName evidence="5">ABC transporter domain-containing protein</fullName>
    </recommendedName>
</protein>
<dbReference type="PANTHER" id="PTHR45772">
    <property type="entry name" value="CONSERVED COMPONENT OF ABC TRANSPORTER FOR NATURAL AMINO ACIDS-RELATED"/>
    <property type="match status" value="1"/>
</dbReference>
<evidence type="ECO:0000256" key="1">
    <source>
        <dbReference type="ARBA" id="ARBA00022448"/>
    </source>
</evidence>
<evidence type="ECO:0000313" key="7">
    <source>
        <dbReference type="Proteomes" id="UP000014803"/>
    </source>
</evidence>
<dbReference type="HOGENOM" id="CLU_000604_1_2_7"/>
<dbReference type="GO" id="GO:0005886">
    <property type="term" value="C:plasma membrane"/>
    <property type="evidence" value="ECO:0007669"/>
    <property type="project" value="TreeGrafter"/>
</dbReference>
<feature type="region of interest" description="Disordered" evidence="4">
    <location>
        <begin position="1"/>
        <end position="85"/>
    </location>
</feature>
<dbReference type="Gene3D" id="3.40.50.300">
    <property type="entry name" value="P-loop containing nucleotide triphosphate hydrolases"/>
    <property type="match status" value="1"/>
</dbReference>
<dbReference type="eggNOG" id="COG4674">
    <property type="taxonomic scope" value="Bacteria"/>
</dbReference>
<evidence type="ECO:0000313" key="6">
    <source>
        <dbReference type="EMBL" id="AGP38996.1"/>
    </source>
</evidence>
<dbReference type="AlphaFoldDB" id="S4Y3H8"/>
<dbReference type="PANTHER" id="PTHR45772:SF8">
    <property type="entry name" value="HIGH-AFFINITY BRANCHED-CHAIN AMINO ACID TRANSPORT ATP-BINDING PROTEIN"/>
    <property type="match status" value="1"/>
</dbReference>
<keyword evidence="2" id="KW-0547">Nucleotide-binding</keyword>
<dbReference type="SUPFAM" id="SSF52540">
    <property type="entry name" value="P-loop containing nucleoside triphosphate hydrolases"/>
    <property type="match status" value="1"/>
</dbReference>
<evidence type="ECO:0000256" key="2">
    <source>
        <dbReference type="ARBA" id="ARBA00022741"/>
    </source>
</evidence>